<dbReference type="PANTHER" id="PTHR43066:SF11">
    <property type="entry name" value="PEPTIDASE S54 RHOMBOID DOMAIN-CONTAINING PROTEIN"/>
    <property type="match status" value="1"/>
</dbReference>
<feature type="transmembrane region" description="Helical" evidence="6">
    <location>
        <begin position="162"/>
        <end position="184"/>
    </location>
</feature>
<dbReference type="RefSeq" id="WP_166919855.1">
    <property type="nucleotide sequence ID" value="NZ_JAASRN010000002.1"/>
</dbReference>
<dbReference type="AlphaFoldDB" id="A0A846MST5"/>
<comment type="caution">
    <text evidence="9">The sequence shown here is derived from an EMBL/GenBank/DDBJ whole genome shotgun (WGS) entry which is preliminary data.</text>
</comment>
<accession>A0A846MST5</accession>
<comment type="subcellular location">
    <subcellularLocation>
        <location evidence="1">Membrane</location>
        <topology evidence="1">Multi-pass membrane protein</topology>
    </subcellularLocation>
</comment>
<keyword evidence="10" id="KW-1185">Reference proteome</keyword>
<dbReference type="GO" id="GO:0006508">
    <property type="term" value="P:proteolysis"/>
    <property type="evidence" value="ECO:0007669"/>
    <property type="project" value="UniProtKB-KW"/>
</dbReference>
<evidence type="ECO:0000256" key="6">
    <source>
        <dbReference type="SAM" id="Phobius"/>
    </source>
</evidence>
<gene>
    <name evidence="9" type="ORF">FHS56_001820</name>
</gene>
<organism evidence="9 10">
    <name type="scientific">Thermonema lapsum</name>
    <dbReference type="NCBI Taxonomy" id="28195"/>
    <lineage>
        <taxon>Bacteria</taxon>
        <taxon>Pseudomonadati</taxon>
        <taxon>Bacteroidota</taxon>
        <taxon>Cytophagia</taxon>
        <taxon>Cytophagales</taxon>
        <taxon>Thermonemataceae</taxon>
        <taxon>Thermonema</taxon>
    </lineage>
</organism>
<feature type="domain" description="Peptidase S54 rhomboid" evidence="7">
    <location>
        <begin position="65"/>
        <end position="211"/>
    </location>
</feature>
<evidence type="ECO:0000259" key="8">
    <source>
        <dbReference type="Pfam" id="PF20216"/>
    </source>
</evidence>
<dbReference type="EMBL" id="JAASRN010000002">
    <property type="protein sequence ID" value="NIK74307.1"/>
    <property type="molecule type" value="Genomic_DNA"/>
</dbReference>
<feature type="region of interest" description="Disordered" evidence="5">
    <location>
        <begin position="249"/>
        <end position="269"/>
    </location>
</feature>
<dbReference type="Proteomes" id="UP000537126">
    <property type="component" value="Unassembled WGS sequence"/>
</dbReference>
<dbReference type="Gene3D" id="1.20.1540.10">
    <property type="entry name" value="Rhomboid-like"/>
    <property type="match status" value="1"/>
</dbReference>
<feature type="transmembrane region" description="Helical" evidence="6">
    <location>
        <begin position="135"/>
        <end position="155"/>
    </location>
</feature>
<dbReference type="InterPro" id="IPR035952">
    <property type="entry name" value="Rhomboid-like_sf"/>
</dbReference>
<protein>
    <submittedName>
        <fullName evidence="9">Membrane associated rhomboid family serine protease</fullName>
    </submittedName>
</protein>
<feature type="region of interest" description="Disordered" evidence="5">
    <location>
        <begin position="283"/>
        <end position="302"/>
    </location>
</feature>
<evidence type="ECO:0000256" key="1">
    <source>
        <dbReference type="ARBA" id="ARBA00004141"/>
    </source>
</evidence>
<dbReference type="Pfam" id="PF20216">
    <property type="entry name" value="DUF6576"/>
    <property type="match status" value="1"/>
</dbReference>
<keyword evidence="9" id="KW-0378">Hydrolase</keyword>
<keyword evidence="2 6" id="KW-0812">Transmembrane</keyword>
<dbReference type="SUPFAM" id="SSF144091">
    <property type="entry name" value="Rhomboid-like"/>
    <property type="match status" value="1"/>
</dbReference>
<dbReference type="GO" id="GO:0016020">
    <property type="term" value="C:membrane"/>
    <property type="evidence" value="ECO:0007669"/>
    <property type="project" value="UniProtKB-SubCell"/>
</dbReference>
<feature type="compositionally biased region" description="Basic and acidic residues" evidence="5">
    <location>
        <begin position="289"/>
        <end position="302"/>
    </location>
</feature>
<feature type="transmembrane region" description="Helical" evidence="6">
    <location>
        <begin position="68"/>
        <end position="92"/>
    </location>
</feature>
<keyword evidence="3 6" id="KW-1133">Transmembrane helix</keyword>
<keyword evidence="9" id="KW-0645">Protease</keyword>
<evidence type="ECO:0000313" key="9">
    <source>
        <dbReference type="EMBL" id="NIK74307.1"/>
    </source>
</evidence>
<evidence type="ECO:0000259" key="7">
    <source>
        <dbReference type="Pfam" id="PF01694"/>
    </source>
</evidence>
<evidence type="ECO:0000256" key="2">
    <source>
        <dbReference type="ARBA" id="ARBA00022692"/>
    </source>
</evidence>
<evidence type="ECO:0000256" key="3">
    <source>
        <dbReference type="ARBA" id="ARBA00022989"/>
    </source>
</evidence>
<dbReference type="GO" id="GO:0004252">
    <property type="term" value="F:serine-type endopeptidase activity"/>
    <property type="evidence" value="ECO:0007669"/>
    <property type="project" value="InterPro"/>
</dbReference>
<feature type="compositionally biased region" description="Polar residues" evidence="5">
    <location>
        <begin position="259"/>
        <end position="269"/>
    </location>
</feature>
<feature type="transmembrane region" description="Helical" evidence="6">
    <location>
        <begin position="15"/>
        <end position="37"/>
    </location>
</feature>
<proteinExistence type="predicted"/>
<feature type="domain" description="DUF6576" evidence="8">
    <location>
        <begin position="268"/>
        <end position="300"/>
    </location>
</feature>
<evidence type="ECO:0000256" key="4">
    <source>
        <dbReference type="ARBA" id="ARBA00023136"/>
    </source>
</evidence>
<evidence type="ECO:0000313" key="10">
    <source>
        <dbReference type="Proteomes" id="UP000537126"/>
    </source>
</evidence>
<feature type="transmembrane region" description="Helical" evidence="6">
    <location>
        <begin position="104"/>
        <end position="123"/>
    </location>
</feature>
<reference evidence="9 10" key="1">
    <citation type="submission" date="2020-03" db="EMBL/GenBank/DDBJ databases">
        <title>Genomic Encyclopedia of Type Strains, Phase IV (KMG-IV): sequencing the most valuable type-strain genomes for metagenomic binning, comparative biology and taxonomic classification.</title>
        <authorList>
            <person name="Goeker M."/>
        </authorList>
    </citation>
    <scope>NUCLEOTIDE SEQUENCE [LARGE SCALE GENOMIC DNA]</scope>
    <source>
        <strain evidence="9 10">DSM 5718</strain>
    </source>
</reference>
<dbReference type="PANTHER" id="PTHR43066">
    <property type="entry name" value="RHOMBOID-RELATED PROTEIN"/>
    <property type="match status" value="1"/>
</dbReference>
<dbReference type="Pfam" id="PF01694">
    <property type="entry name" value="Rhomboid"/>
    <property type="match status" value="1"/>
</dbReference>
<keyword evidence="4 6" id="KW-0472">Membrane</keyword>
<dbReference type="InterPro" id="IPR046483">
    <property type="entry name" value="DUF6576"/>
</dbReference>
<sequence length="302" mass="34409">MFRSAGNSLNTSDALIRLILINVGVFLLLKTAYVFLWAAQSTHIYRWLVLHLTMPAEGKLLLQRPYTLITYFFTHESFWHILFNMLFLYWFGRILQEFLGNQRLVALYILGGLAGGLLYFFLYNVLPPLQFIRPVTMLLGASASVYAIVVGAATLRPSYTVHLLLFGPVQIRWIAIFFVLLSFIEIGSANTGGNFAHLGGSFMGYLYIKMLQRGTDLGGWINFILDKIGGLFHPKPRLKVHHPPLEKVRTHNAIRRSTNKSQEASSSLQDEIDRILDKISEQGYESLTPEEKQKLWDASRNL</sequence>
<name>A0A846MST5_9BACT</name>
<dbReference type="InterPro" id="IPR022764">
    <property type="entry name" value="Peptidase_S54_rhomboid_dom"/>
</dbReference>
<evidence type="ECO:0000256" key="5">
    <source>
        <dbReference type="SAM" id="MobiDB-lite"/>
    </source>
</evidence>